<dbReference type="PROSITE" id="PS00073">
    <property type="entry name" value="ACYL_COA_DH_2"/>
    <property type="match status" value="1"/>
</dbReference>
<dbReference type="InterPro" id="IPR052904">
    <property type="entry name" value="Acyl-CoA_dehydrogenase-like"/>
</dbReference>
<evidence type="ECO:0000313" key="18">
    <source>
        <dbReference type="EMBL" id="HAE3914035.1"/>
    </source>
</evidence>
<dbReference type="EMBL" id="DAASZJ010000013">
    <property type="protein sequence ID" value="HAE7653076.1"/>
    <property type="molecule type" value="Genomic_DNA"/>
</dbReference>
<evidence type="ECO:0000313" key="27">
    <source>
        <dbReference type="EMBL" id="QDG13934.1"/>
    </source>
</evidence>
<evidence type="ECO:0000313" key="24">
    <source>
        <dbReference type="EMBL" id="HAF0803731.1"/>
    </source>
</evidence>
<keyword evidence="5 12" id="KW-0560">Oxidoreductase</keyword>
<evidence type="ECO:0000256" key="5">
    <source>
        <dbReference type="RuleBase" id="RU362125"/>
    </source>
</evidence>
<gene>
    <name evidence="13" type="ORF">A9W32_14475</name>
    <name evidence="10" type="ORF">D6S79_05985</name>
    <name evidence="9" type="ORF">DSR63_09980</name>
    <name evidence="14" type="ORF">DYM67_19695</name>
    <name evidence="11" type="ORF">EJV78_12120</name>
    <name evidence="12" type="ORF">EZK65_07470</name>
    <name evidence="27" type="ORF">FKO09_20640</name>
    <name evidence="16" type="ORF">G3326_001444</name>
    <name evidence="17" type="ORF">G3983_000993</name>
    <name evidence="18" type="ORF">G4A86_003379</name>
    <name evidence="19" type="ORF">G4I73_002113</name>
    <name evidence="20" type="ORF">G4L29_002023</name>
    <name evidence="21" type="ORF">G4P18_001304</name>
    <name evidence="22" type="ORF">G4P33_002166</name>
    <name evidence="23" type="ORF">G4Y43_001825</name>
    <name evidence="25" type="ORF">G9261_001457</name>
    <name evidence="24" type="ORF">G9W53_001444</name>
    <name evidence="15" type="ORF">GBX40_12145</name>
    <name evidence="26" type="ORF">GND57_002610</name>
</gene>
<dbReference type="EMBL" id="DAASMU010000027">
    <property type="protein sequence ID" value="HAE6163317.1"/>
    <property type="molecule type" value="Genomic_DNA"/>
</dbReference>
<dbReference type="EMBL" id="AAHPJF010000004">
    <property type="protein sequence ID" value="EBY8841380.1"/>
    <property type="molecule type" value="Genomic_DNA"/>
</dbReference>
<evidence type="ECO:0000259" key="8">
    <source>
        <dbReference type="Pfam" id="PF18158"/>
    </source>
</evidence>
<organism evidence="12">
    <name type="scientific">Salmonella thompson</name>
    <dbReference type="NCBI Taxonomy" id="600"/>
    <lineage>
        <taxon>Bacteria</taxon>
        <taxon>Pseudomonadati</taxon>
        <taxon>Pseudomonadota</taxon>
        <taxon>Gammaproteobacteria</taxon>
        <taxon>Enterobacterales</taxon>
        <taxon>Enterobacteriaceae</taxon>
        <taxon>Salmonella</taxon>
    </lineage>
</organism>
<dbReference type="InterPro" id="IPR009100">
    <property type="entry name" value="AcylCoA_DH/oxidase_NM_dom_sf"/>
</dbReference>
<dbReference type="Pfam" id="PF02770">
    <property type="entry name" value="Acyl-CoA_dh_M"/>
    <property type="match status" value="1"/>
</dbReference>
<evidence type="ECO:0000313" key="19">
    <source>
        <dbReference type="EMBL" id="HAE6163317.1"/>
    </source>
</evidence>
<accession>A0A3V6BII0</accession>
<dbReference type="EMBL" id="DAAWIQ010000014">
    <property type="protein sequence ID" value="HAF8047384.1"/>
    <property type="molecule type" value="Genomic_DNA"/>
</dbReference>
<evidence type="ECO:0000313" key="15">
    <source>
        <dbReference type="EMBL" id="HAB4205579.1"/>
    </source>
</evidence>
<dbReference type="EMBL" id="AAHTVF010000007">
    <property type="protein sequence ID" value="ECA2694572.1"/>
    <property type="molecule type" value="Genomic_DNA"/>
</dbReference>
<dbReference type="AlphaFoldDB" id="A0A3V6BII0"/>
<evidence type="ECO:0000313" key="26">
    <source>
        <dbReference type="EMBL" id="HAF8047384.1"/>
    </source>
</evidence>
<dbReference type="EMBL" id="AAKSOW010000010">
    <property type="protein sequence ID" value="ECV1779131.1"/>
    <property type="molecule type" value="Genomic_DNA"/>
</dbReference>
<evidence type="ECO:0000313" key="11">
    <source>
        <dbReference type="EMBL" id="ECA2694572.1"/>
    </source>
</evidence>
<evidence type="ECO:0000313" key="22">
    <source>
        <dbReference type="EMBL" id="HAE7653076.1"/>
    </source>
</evidence>
<feature type="domain" description="Acyl-CoA dehydrogenase/oxidase C-terminal" evidence="6">
    <location>
        <begin position="285"/>
        <end position="439"/>
    </location>
</feature>
<feature type="domain" description="Acyl-CoA oxidase/dehydrogenase middle" evidence="7">
    <location>
        <begin position="182"/>
        <end position="275"/>
    </location>
</feature>
<evidence type="ECO:0000256" key="4">
    <source>
        <dbReference type="ARBA" id="ARBA00022827"/>
    </source>
</evidence>
<evidence type="ECO:0000313" key="17">
    <source>
        <dbReference type="EMBL" id="HAE3677655.1"/>
    </source>
</evidence>
<evidence type="ECO:0000259" key="7">
    <source>
        <dbReference type="Pfam" id="PF02770"/>
    </source>
</evidence>
<evidence type="ECO:0000313" key="9">
    <source>
        <dbReference type="EMBL" id="EBX5960667.1"/>
    </source>
</evidence>
<dbReference type="InterPro" id="IPR041504">
    <property type="entry name" value="AidB_N"/>
</dbReference>
<evidence type="ECO:0000313" key="20">
    <source>
        <dbReference type="EMBL" id="HAE6889523.1"/>
    </source>
</evidence>
<sequence length="540" mass="60334">MSWQTHTVFNQPAPLNNSNLFLSDGALCEAVSREGAGWDSDLLASIGQQLGTAESLELGRLANAHPPELLRYDPQGQRLDDVRFHPAWHLLMQGLCANRVHNLAWEEEARAGSFVARAARFVLHAQVEAGTLCPVTMTFAATPLLLQMLPATFHDWLVPLRSDRYDSHLLPGGQKRGLLIGMGMTEKQGGSDVLSNTTHAERLADDSYRLVGHKWFFSVPQSDAHLVLAQAKGGLSCFFVPRFLPDGQRNSVRLERLKDKLGNRSNASAEVEFQDAVGWRLGEEGEGIRHILKMGGMTRLDCALGSHGLMRRAFSVAIYHAHQRQAFGKPLIEQPLMRQTLSRMALCLEGQTALLFRLARAWEQRREAKEALWARLFTPAAKFAICKQGIPFVAEAMEVLGGMGYCEESELPRLYREMPVNSIWEGSGNIMCLDVLRVLTKQHGVYDVLSEAFAEVKGQDRHYDRAVRQLQQRLRKPDEAMGREITQQLFLLGCGAEMLRHASPPLAQAWCQMMLDTRGEMPLLAQVQNDLLLRATGGLR</sequence>
<reference evidence="14" key="4">
    <citation type="submission" date="2018-08" db="EMBL/GenBank/DDBJ databases">
        <authorList>
            <consortium name="NARMS: The National Antimicrobial Resistance Monitoring System"/>
        </authorList>
    </citation>
    <scope>NUCLEOTIDE SEQUENCE</scope>
    <source>
        <strain evidence="14">CVM N17S021</strain>
        <strain evidence="13">CVM N42334</strain>
    </source>
</reference>
<dbReference type="InterPro" id="IPR006091">
    <property type="entry name" value="Acyl-CoA_Oxase/DH_mid-dom"/>
</dbReference>
<evidence type="ECO:0000256" key="3">
    <source>
        <dbReference type="ARBA" id="ARBA00022630"/>
    </source>
</evidence>
<dbReference type="EMBL" id="AAHYAC010000004">
    <property type="protein sequence ID" value="ECB5758837.1"/>
    <property type="molecule type" value="Genomic_DNA"/>
</dbReference>
<dbReference type="GO" id="GO:0008470">
    <property type="term" value="F:3-methylbutanoyl-CoA dehydrogenase activity"/>
    <property type="evidence" value="ECO:0007669"/>
    <property type="project" value="UniProtKB-EC"/>
</dbReference>
<dbReference type="EMBL" id="DAAGRA010000003">
    <property type="protein sequence ID" value="HAB4205579.1"/>
    <property type="molecule type" value="Genomic_DNA"/>
</dbReference>
<keyword evidence="4 5" id="KW-0274">FAD</keyword>
<evidence type="ECO:0000313" key="12">
    <source>
        <dbReference type="EMBL" id="ECB5758837.1"/>
    </source>
</evidence>
<evidence type="ECO:0000313" key="21">
    <source>
        <dbReference type="EMBL" id="HAE7489622.1"/>
    </source>
</evidence>
<evidence type="ECO:0000313" key="23">
    <source>
        <dbReference type="EMBL" id="HAE9037686.1"/>
    </source>
</evidence>
<dbReference type="PROSITE" id="PS00072">
    <property type="entry name" value="ACYL_COA_DH_1"/>
    <property type="match status" value="1"/>
</dbReference>
<dbReference type="EMBL" id="AAKJQW010000026">
    <property type="protein sequence ID" value="ECS4604325.1"/>
    <property type="molecule type" value="Genomic_DNA"/>
</dbReference>
<proteinExistence type="inferred from homology"/>
<dbReference type="Pfam" id="PF00441">
    <property type="entry name" value="Acyl-CoA_dh_1"/>
    <property type="match status" value="1"/>
</dbReference>
<evidence type="ECO:0000313" key="13">
    <source>
        <dbReference type="EMBL" id="ECS4604325.1"/>
    </source>
</evidence>
<reference evidence="12" key="5">
    <citation type="submission" date="2019-02" db="EMBL/GenBank/DDBJ databases">
        <authorList>
            <consortium name="GenomeTrakr network: Whole genome sequencing for foodborne pathogen traceback"/>
        </authorList>
    </citation>
    <scope>NUCLEOTIDE SEQUENCE</scope>
    <source>
        <strain evidence="12">FSIS21923587</strain>
    </source>
</reference>
<evidence type="ECO:0000256" key="1">
    <source>
        <dbReference type="ARBA" id="ARBA00001974"/>
    </source>
</evidence>
<dbReference type="EMBL" id="DAAUAA010000016">
    <property type="protein sequence ID" value="HAF0803731.1"/>
    <property type="molecule type" value="Genomic_DNA"/>
</dbReference>
<dbReference type="InterPro" id="IPR009075">
    <property type="entry name" value="AcylCo_DH/oxidase_C"/>
</dbReference>
<dbReference type="EMBL" id="DAASYH010000007">
    <property type="protein sequence ID" value="HAE7489622.1"/>
    <property type="molecule type" value="Genomic_DNA"/>
</dbReference>
<dbReference type="Gene3D" id="2.40.110.20">
    <property type="match status" value="1"/>
</dbReference>
<evidence type="ECO:0000259" key="6">
    <source>
        <dbReference type="Pfam" id="PF00441"/>
    </source>
</evidence>
<dbReference type="Proteomes" id="UP000839898">
    <property type="component" value="Unassembled WGS sequence"/>
</dbReference>
<comment type="similarity">
    <text evidence="2 5">Belongs to the acyl-CoA dehydrogenase family.</text>
</comment>
<dbReference type="PANTHER" id="PTHR42707">
    <property type="entry name" value="ACYL-COA DEHYDROGENASE"/>
    <property type="match status" value="1"/>
</dbReference>
<keyword evidence="3 5" id="KW-0285">Flavoprotein</keyword>
<name>A0A3V6BII0_SALTH</name>
<dbReference type="EMBL" id="DAASSV010000003">
    <property type="protein sequence ID" value="HAE6889523.1"/>
    <property type="molecule type" value="Genomic_DNA"/>
</dbReference>
<reference evidence="9" key="3">
    <citation type="submission" date="2018-07" db="EMBL/GenBank/DDBJ databases">
        <authorList>
            <person name="Ashton P.M."/>
            <person name="Dallman T."/>
            <person name="Nair S."/>
            <person name="De Pinna E."/>
            <person name="Peters T."/>
            <person name="Grant K."/>
        </authorList>
    </citation>
    <scope>NUCLEOTIDE SEQUENCE [LARGE SCALE GENOMIC DNA]</scope>
    <source>
        <strain evidence="9">304615</strain>
        <strain evidence="11">606212</strain>
        <strain evidence="10">607334</strain>
    </source>
</reference>
<dbReference type="Gene3D" id="6.10.250.600">
    <property type="match status" value="1"/>
</dbReference>
<reference evidence="16" key="2">
    <citation type="submission" date="2018-07" db="EMBL/GenBank/DDBJ databases">
        <authorList>
            <consortium name="NCBI Pathogen Detection Project"/>
        </authorList>
    </citation>
    <scope>NUCLEOTIDE SEQUENCE</scope>
    <source>
        <strain evidence="21">09-1256</strain>
        <strain evidence="22">09-3668</strain>
        <strain evidence="17">11-2928</strain>
        <strain evidence="19">11-3213</strain>
        <strain evidence="16">12-4001</strain>
        <strain evidence="25">12-5711</strain>
        <strain evidence="24">12-6442</strain>
        <strain evidence="20">13-1896</strain>
        <strain evidence="23">13-6862</strain>
        <strain evidence="26">CDC B2637</strain>
        <strain evidence="18">M201</strain>
        <strain evidence="15">Salmonella enterica</strain>
    </source>
</reference>
<dbReference type="EMBL" id="DAATPK010000003">
    <property type="protein sequence ID" value="HAE9037686.1"/>
    <property type="molecule type" value="Genomic_DNA"/>
</dbReference>
<dbReference type="SUPFAM" id="SSF47203">
    <property type="entry name" value="Acyl-CoA dehydrogenase C-terminal domain-like"/>
    <property type="match status" value="1"/>
</dbReference>
<reference evidence="15" key="1">
    <citation type="journal article" date="2018" name="Genome Biol.">
        <title>SKESA: strategic k-mer extension for scrupulous assemblies.</title>
        <authorList>
            <person name="Souvorov A."/>
            <person name="Agarwala R."/>
            <person name="Lipman D.J."/>
        </authorList>
    </citation>
    <scope>NUCLEOTIDE SEQUENCE</scope>
    <source>
        <strain evidence="21">09-1256</strain>
        <strain evidence="22">09-3668</strain>
        <strain evidence="17">11-2928</strain>
        <strain evidence="19">11-3213</strain>
        <strain evidence="16">12-4001</strain>
        <strain evidence="25">12-5711</strain>
        <strain evidence="24">12-6442</strain>
        <strain evidence="20">13-1896</strain>
        <strain evidence="23">13-6862</strain>
        <strain evidence="26">CDC B2637</strain>
        <strain evidence="18">M201</strain>
        <strain evidence="15">Salmonella enterica</strain>
    </source>
</reference>
<evidence type="ECO:0000313" key="10">
    <source>
        <dbReference type="EMBL" id="EBY8841380.1"/>
    </source>
</evidence>
<dbReference type="EMBL" id="DAARIS010000011">
    <property type="protein sequence ID" value="HAE2588465.1"/>
    <property type="molecule type" value="Genomic_DNA"/>
</dbReference>
<feature type="domain" description="Adaptive response protein AidB N-terminal" evidence="8">
    <location>
        <begin position="10"/>
        <end position="167"/>
    </location>
</feature>
<dbReference type="PANTHER" id="PTHR42707:SF3">
    <property type="entry name" value="ACYL-COA DEHYDROGENASE AIDB-RELATED"/>
    <property type="match status" value="1"/>
</dbReference>
<evidence type="ECO:0000313" key="25">
    <source>
        <dbReference type="EMBL" id="HAF7474718.1"/>
    </source>
</evidence>
<dbReference type="EC" id="1.3.8.4" evidence="12"/>
<dbReference type="Proteomes" id="UP000315348">
    <property type="component" value="Chromosome"/>
</dbReference>
<dbReference type="Gene3D" id="1.20.140.10">
    <property type="entry name" value="Butyryl-CoA Dehydrogenase, subunit A, domain 3"/>
    <property type="match status" value="1"/>
</dbReference>
<protein>
    <submittedName>
        <fullName evidence="12">Isovaleryl-CoA dehydrogenase</fullName>
        <ecNumber evidence="12">1.3.8.4</ecNumber>
    </submittedName>
</protein>
<evidence type="ECO:0000313" key="16">
    <source>
        <dbReference type="EMBL" id="HAE2588465.1"/>
    </source>
</evidence>
<dbReference type="EMBL" id="AAHLSJ010000004">
    <property type="protein sequence ID" value="EBX5960667.1"/>
    <property type="molecule type" value="Genomic_DNA"/>
</dbReference>
<dbReference type="CDD" id="cd01154">
    <property type="entry name" value="AidB"/>
    <property type="match status" value="1"/>
</dbReference>
<dbReference type="InterPro" id="IPR006089">
    <property type="entry name" value="Acyl-CoA_DH_CS"/>
</dbReference>
<dbReference type="EMBL" id="CP041171">
    <property type="protein sequence ID" value="QDG13934.1"/>
    <property type="molecule type" value="Genomic_DNA"/>
</dbReference>
<evidence type="ECO:0000313" key="14">
    <source>
        <dbReference type="EMBL" id="ECV1779131.1"/>
    </source>
</evidence>
<dbReference type="InterPro" id="IPR036250">
    <property type="entry name" value="AcylCo_DH-like_C"/>
</dbReference>
<evidence type="ECO:0000313" key="28">
    <source>
        <dbReference type="Proteomes" id="UP000315348"/>
    </source>
</evidence>
<dbReference type="EMBL" id="DAAWDW010000008">
    <property type="protein sequence ID" value="HAF7474718.1"/>
    <property type="molecule type" value="Genomic_DNA"/>
</dbReference>
<dbReference type="EMBL" id="DAARTU010000015">
    <property type="protein sequence ID" value="HAE3914035.1"/>
    <property type="molecule type" value="Genomic_DNA"/>
</dbReference>
<evidence type="ECO:0000256" key="2">
    <source>
        <dbReference type="ARBA" id="ARBA00009347"/>
    </source>
</evidence>
<dbReference type="RefSeq" id="WP_000118972.1">
    <property type="nucleotide sequence ID" value="NZ_CALOZN010000005.1"/>
</dbReference>
<dbReference type="NCBIfam" id="NF008594">
    <property type="entry name" value="PRK11561.1"/>
    <property type="match status" value="1"/>
</dbReference>
<dbReference type="InterPro" id="IPR034184">
    <property type="entry name" value="AidB"/>
</dbReference>
<dbReference type="SUPFAM" id="SSF56645">
    <property type="entry name" value="Acyl-CoA dehydrogenase NM domain-like"/>
    <property type="match status" value="1"/>
</dbReference>
<dbReference type="Pfam" id="PF18158">
    <property type="entry name" value="AidB_N"/>
    <property type="match status" value="1"/>
</dbReference>
<reference evidence="27 28" key="6">
    <citation type="submission" date="2019-06" db="EMBL/GenBank/DDBJ databases">
        <title>Dissemination of IncN Plasmid Carrying mphA, oqxAB and blaCTX-M-14/blaCTX-M-65 in Extensively Drug-Resistant Salmonella enterica serovar Indiana ST17 Isolated from Humans and Retail Foods in Shanghai, China.</title>
        <authorList>
            <person name="Zhang Z."/>
        </authorList>
    </citation>
    <scope>NUCLEOTIDE SEQUENCE [LARGE SCALE GENOMIC DNA]</scope>
    <source>
        <strain evidence="27 28">SH11G0791</strain>
    </source>
</reference>
<dbReference type="EMBL" id="DAARRU010000002">
    <property type="protein sequence ID" value="HAE3677655.1"/>
    <property type="molecule type" value="Genomic_DNA"/>
</dbReference>
<comment type="cofactor">
    <cofactor evidence="1 5">
        <name>FAD</name>
        <dbReference type="ChEBI" id="CHEBI:57692"/>
    </cofactor>
</comment>